<keyword evidence="12" id="KW-1185">Reference proteome</keyword>
<evidence type="ECO:0000256" key="2">
    <source>
        <dbReference type="ARBA" id="ARBA00022473"/>
    </source>
</evidence>
<keyword evidence="5 6" id="KW-0539">Nucleus</keyword>
<evidence type="ECO:0000256" key="1">
    <source>
        <dbReference type="ARBA" id="ARBA00004123"/>
    </source>
</evidence>
<name>A0AAG5DU21_ANOAO</name>
<protein>
    <recommendedName>
        <fullName evidence="13">Homeobox domain-containing protein</fullName>
    </recommendedName>
</protein>
<proteinExistence type="predicted"/>
<dbReference type="InterPro" id="IPR050649">
    <property type="entry name" value="Paired_Homeobox_TFs"/>
</dbReference>
<dbReference type="Pfam" id="PF03826">
    <property type="entry name" value="OAR"/>
    <property type="match status" value="1"/>
</dbReference>
<evidence type="ECO:0008006" key="13">
    <source>
        <dbReference type="Google" id="ProtNLM"/>
    </source>
</evidence>
<dbReference type="InterPro" id="IPR017970">
    <property type="entry name" value="Homeobox_CS"/>
</dbReference>
<dbReference type="InterPro" id="IPR009057">
    <property type="entry name" value="Homeodomain-like_sf"/>
</dbReference>
<feature type="compositionally biased region" description="Pro residues" evidence="8">
    <location>
        <begin position="269"/>
        <end position="292"/>
    </location>
</feature>
<evidence type="ECO:0000256" key="8">
    <source>
        <dbReference type="SAM" id="MobiDB-lite"/>
    </source>
</evidence>
<dbReference type="PRINTS" id="PR00031">
    <property type="entry name" value="HTHREPRESSR"/>
</dbReference>
<organism evidence="11 12">
    <name type="scientific">Anopheles atroparvus</name>
    <name type="common">European mosquito</name>
    <dbReference type="NCBI Taxonomy" id="41427"/>
    <lineage>
        <taxon>Eukaryota</taxon>
        <taxon>Metazoa</taxon>
        <taxon>Ecdysozoa</taxon>
        <taxon>Arthropoda</taxon>
        <taxon>Hexapoda</taxon>
        <taxon>Insecta</taxon>
        <taxon>Pterygota</taxon>
        <taxon>Neoptera</taxon>
        <taxon>Endopterygota</taxon>
        <taxon>Diptera</taxon>
        <taxon>Nematocera</taxon>
        <taxon>Culicoidea</taxon>
        <taxon>Culicidae</taxon>
        <taxon>Anophelinae</taxon>
        <taxon>Anopheles</taxon>
    </lineage>
</organism>
<dbReference type="Gene3D" id="1.10.10.60">
    <property type="entry name" value="Homeodomain-like"/>
    <property type="match status" value="1"/>
</dbReference>
<dbReference type="PROSITE" id="PS50071">
    <property type="entry name" value="HOMEOBOX_2"/>
    <property type="match status" value="1"/>
</dbReference>
<dbReference type="InterPro" id="IPR003654">
    <property type="entry name" value="OAR_dom"/>
</dbReference>
<keyword evidence="4 6" id="KW-0371">Homeobox</keyword>
<evidence type="ECO:0000256" key="6">
    <source>
        <dbReference type="PROSITE-ProRule" id="PRU00108"/>
    </source>
</evidence>
<evidence type="ECO:0000256" key="7">
    <source>
        <dbReference type="RuleBase" id="RU000682"/>
    </source>
</evidence>
<dbReference type="CDD" id="cd00086">
    <property type="entry name" value="homeodomain"/>
    <property type="match status" value="1"/>
</dbReference>
<feature type="region of interest" description="Disordered" evidence="8">
    <location>
        <begin position="242"/>
        <end position="321"/>
    </location>
</feature>
<evidence type="ECO:0000259" key="9">
    <source>
        <dbReference type="PROSITE" id="PS50071"/>
    </source>
</evidence>
<feature type="domain" description="OAR" evidence="10">
    <location>
        <begin position="319"/>
        <end position="332"/>
    </location>
</feature>
<evidence type="ECO:0000313" key="12">
    <source>
        <dbReference type="Proteomes" id="UP000075880"/>
    </source>
</evidence>
<dbReference type="PANTHER" id="PTHR24329:SF579">
    <property type="entry name" value="HOMEOBOX PROTEIN ARISTALESS"/>
    <property type="match status" value="1"/>
</dbReference>
<dbReference type="Pfam" id="PF00046">
    <property type="entry name" value="Homeodomain"/>
    <property type="match status" value="1"/>
</dbReference>
<dbReference type="GO" id="GO:0000977">
    <property type="term" value="F:RNA polymerase II transcription regulatory region sequence-specific DNA binding"/>
    <property type="evidence" value="ECO:0007669"/>
    <property type="project" value="TreeGrafter"/>
</dbReference>
<feature type="region of interest" description="Disordered" evidence="8">
    <location>
        <begin position="1"/>
        <end position="65"/>
    </location>
</feature>
<dbReference type="PANTHER" id="PTHR24329">
    <property type="entry name" value="HOMEOBOX PROTEIN ARISTALESS"/>
    <property type="match status" value="1"/>
</dbReference>
<evidence type="ECO:0000256" key="4">
    <source>
        <dbReference type="ARBA" id="ARBA00023155"/>
    </source>
</evidence>
<dbReference type="FunFam" id="1.10.10.60:FF:000102">
    <property type="entry name" value="Aristaless related homeobox"/>
    <property type="match status" value="1"/>
</dbReference>
<dbReference type="Proteomes" id="UP000075880">
    <property type="component" value="Unassembled WGS sequence"/>
</dbReference>
<dbReference type="PROSITE" id="PS00027">
    <property type="entry name" value="HOMEOBOX_1"/>
    <property type="match status" value="1"/>
</dbReference>
<dbReference type="SMART" id="SM00389">
    <property type="entry name" value="HOX"/>
    <property type="match status" value="1"/>
</dbReference>
<evidence type="ECO:0000256" key="5">
    <source>
        <dbReference type="ARBA" id="ARBA00023242"/>
    </source>
</evidence>
<accession>A0AAG5DU21</accession>
<reference evidence="11" key="1">
    <citation type="submission" date="2024-04" db="UniProtKB">
        <authorList>
            <consortium name="EnsemblMetazoa"/>
        </authorList>
    </citation>
    <scope>IDENTIFICATION</scope>
    <source>
        <strain evidence="11">EBRO</strain>
    </source>
</reference>
<dbReference type="AlphaFoldDB" id="A0AAG5DU21"/>
<dbReference type="SUPFAM" id="SSF46689">
    <property type="entry name" value="Homeodomain-like"/>
    <property type="match status" value="1"/>
</dbReference>
<dbReference type="PROSITE" id="PS50803">
    <property type="entry name" value="OAR"/>
    <property type="match status" value="1"/>
</dbReference>
<keyword evidence="2" id="KW-0217">Developmental protein</keyword>
<dbReference type="EnsemblMetazoa" id="ENSAATROPT016929">
    <property type="protein sequence ID" value="ENSAATROPP014912"/>
    <property type="gene ID" value="ENSAATROPG013856"/>
</dbReference>
<feature type="domain" description="Homeobox" evidence="9">
    <location>
        <begin position="63"/>
        <end position="123"/>
    </location>
</feature>
<evidence type="ECO:0000313" key="11">
    <source>
        <dbReference type="EnsemblMetazoa" id="ENSAATROPP014912"/>
    </source>
</evidence>
<comment type="subcellular location">
    <subcellularLocation>
        <location evidence="1 6 7">Nucleus</location>
    </subcellularLocation>
</comment>
<dbReference type="GO" id="GO:0000981">
    <property type="term" value="F:DNA-binding transcription factor activity, RNA polymerase II-specific"/>
    <property type="evidence" value="ECO:0007669"/>
    <property type="project" value="InterPro"/>
</dbReference>
<dbReference type="GO" id="GO:0005634">
    <property type="term" value="C:nucleus"/>
    <property type="evidence" value="ECO:0007669"/>
    <property type="project" value="UniProtKB-SubCell"/>
</dbReference>
<sequence length="348" mass="37544">MGISDEGKLPEDIGPHEARPPQGSPHERAPSTGQLMGSSGGDPNSPHSDPHSDDGGDDFAPKRKQRRYRTTFTSFQLEELEKAFSRTHYPDVFTREELAMKIGLTEARIQVWFQNRRAKWRKQEKVGPQGHPYNPYLAGAAQVPSATVVAPSLPPNPFSHLGFNLRKPFDAASLAAFRYPSLGASHVLPSAYFNQFHRASPFSSFVDEFCRAPPPPLLPPGVGSLYTPSASFQTLLANISAAQRGPPVPMPSKPTHGTDYMSPGGPGMPSGPVPPSPTSPPISPTALPPVMPVPQAALQPPPPPPTGSASPPQADRRTSSIAALRLKAREHELRLEMLRQNGHSDILS</sequence>
<keyword evidence="3 6" id="KW-0238">DNA-binding</keyword>
<feature type="DNA-binding region" description="Homeobox" evidence="6">
    <location>
        <begin position="65"/>
        <end position="124"/>
    </location>
</feature>
<evidence type="ECO:0000256" key="3">
    <source>
        <dbReference type="ARBA" id="ARBA00023125"/>
    </source>
</evidence>
<dbReference type="InterPro" id="IPR000047">
    <property type="entry name" value="HTH_motif"/>
</dbReference>
<dbReference type="InterPro" id="IPR001356">
    <property type="entry name" value="HD"/>
</dbReference>
<feature type="compositionally biased region" description="Basic and acidic residues" evidence="8">
    <location>
        <begin position="1"/>
        <end position="29"/>
    </location>
</feature>
<evidence type="ECO:0000259" key="10">
    <source>
        <dbReference type="PROSITE" id="PS50803"/>
    </source>
</evidence>